<gene>
    <name evidence="2" type="ORF">CDL10_08280</name>
</gene>
<evidence type="ECO:0000313" key="3">
    <source>
        <dbReference type="Proteomes" id="UP000231960"/>
    </source>
</evidence>
<evidence type="ECO:0000313" key="2">
    <source>
        <dbReference type="EMBL" id="PJR04540.1"/>
    </source>
</evidence>
<feature type="transmembrane region" description="Helical" evidence="1">
    <location>
        <begin position="22"/>
        <end position="43"/>
    </location>
</feature>
<dbReference type="EMBL" id="NIPO01000001">
    <property type="protein sequence ID" value="PJR04540.1"/>
    <property type="molecule type" value="Genomic_DNA"/>
</dbReference>
<sequence length="188" mass="21443">MPTITTGFYFYITRYYYPAQELLIVLFQVFVTTFLLPVSVYLFLKSTRVLKSGIMVKRNTERLLPIMMNVLLIGFLVFVILKSNPNLELKKYLIAYSFSYIIAFGFVMLKKKVSIHMLSFVAMIPFVMNTSIAVKHFPLLTLSLVILLTGIVASSRLSLRAHTHTEIVQGMIIGLIPQLAIFYLGSLF</sequence>
<name>A0A2M9R6R2_9FLAO</name>
<accession>A0A2M9R6R2</accession>
<evidence type="ECO:0008006" key="4">
    <source>
        <dbReference type="Google" id="ProtNLM"/>
    </source>
</evidence>
<comment type="caution">
    <text evidence="2">The sequence shown here is derived from an EMBL/GenBank/DDBJ whole genome shotgun (WGS) entry which is preliminary data.</text>
</comment>
<reference evidence="2 3" key="1">
    <citation type="submission" date="2017-06" db="EMBL/GenBank/DDBJ databases">
        <title>Description of Avrilella dinanensis gen. nov. sp. nov.</title>
        <authorList>
            <person name="Leyer C."/>
            <person name="Sassi M."/>
            <person name="Minet J."/>
            <person name="Kayal S."/>
            <person name="Cattoir V."/>
        </authorList>
    </citation>
    <scope>NUCLEOTIDE SEQUENCE [LARGE SCALE GENOMIC DNA]</scope>
    <source>
        <strain evidence="2 3">UR159</strain>
    </source>
</reference>
<keyword evidence="3" id="KW-1185">Reference proteome</keyword>
<feature type="transmembrane region" description="Helical" evidence="1">
    <location>
        <begin position="166"/>
        <end position="185"/>
    </location>
</feature>
<feature type="transmembrane region" description="Helical" evidence="1">
    <location>
        <begin position="63"/>
        <end position="81"/>
    </location>
</feature>
<keyword evidence="1" id="KW-1133">Transmembrane helix</keyword>
<evidence type="ECO:0000256" key="1">
    <source>
        <dbReference type="SAM" id="Phobius"/>
    </source>
</evidence>
<keyword evidence="1" id="KW-0812">Transmembrane</keyword>
<proteinExistence type="predicted"/>
<feature type="transmembrane region" description="Helical" evidence="1">
    <location>
        <begin position="93"/>
        <end position="109"/>
    </location>
</feature>
<dbReference type="AlphaFoldDB" id="A0A2M9R6R2"/>
<keyword evidence="1" id="KW-0472">Membrane</keyword>
<organism evidence="2 3">
    <name type="scientific">Avrilella dinanensis</name>
    <dbReference type="NCBI Taxonomy" id="2008672"/>
    <lineage>
        <taxon>Bacteria</taxon>
        <taxon>Pseudomonadati</taxon>
        <taxon>Bacteroidota</taxon>
        <taxon>Flavobacteriia</taxon>
        <taxon>Flavobacteriales</taxon>
        <taxon>Flavobacteriaceae</taxon>
        <taxon>Avrilella</taxon>
    </lineage>
</organism>
<dbReference type="Proteomes" id="UP000231960">
    <property type="component" value="Unassembled WGS sequence"/>
</dbReference>
<protein>
    <recommendedName>
        <fullName evidence="4">Phosphatidic acid phosphatase type 2/haloperoxidase domain-containing protein</fullName>
    </recommendedName>
</protein>
<feature type="transmembrane region" description="Helical" evidence="1">
    <location>
        <begin position="140"/>
        <end position="159"/>
    </location>
</feature>